<reference evidence="3 4" key="1">
    <citation type="submission" date="2021-03" db="EMBL/GenBank/DDBJ databases">
        <title>Sequencing the genomes of 1000 actinobacteria strains.</title>
        <authorList>
            <person name="Klenk H.-P."/>
        </authorList>
    </citation>
    <scope>NUCLEOTIDE SEQUENCE [LARGE SCALE GENOMIC DNA]</scope>
    <source>
        <strain evidence="3 4">DSM 44506</strain>
    </source>
</reference>
<keyword evidence="4" id="KW-1185">Reference proteome</keyword>
<keyword evidence="2" id="KW-0812">Transmembrane</keyword>
<feature type="compositionally biased region" description="Polar residues" evidence="1">
    <location>
        <begin position="149"/>
        <end position="167"/>
    </location>
</feature>
<evidence type="ECO:0000313" key="4">
    <source>
        <dbReference type="Proteomes" id="UP001519305"/>
    </source>
</evidence>
<evidence type="ECO:0000256" key="1">
    <source>
        <dbReference type="SAM" id="MobiDB-lite"/>
    </source>
</evidence>
<dbReference type="EC" id="2.7.11.1" evidence="3"/>
<keyword evidence="3" id="KW-0418">Kinase</keyword>
<organism evidence="3 4">
    <name type="scientific">Corynebacterium freneyi</name>
    <dbReference type="NCBI Taxonomy" id="134034"/>
    <lineage>
        <taxon>Bacteria</taxon>
        <taxon>Bacillati</taxon>
        <taxon>Actinomycetota</taxon>
        <taxon>Actinomycetes</taxon>
        <taxon>Mycobacteriales</taxon>
        <taxon>Corynebacteriaceae</taxon>
        <taxon>Corynebacterium</taxon>
    </lineage>
</organism>
<dbReference type="EMBL" id="JAGINY010000001">
    <property type="protein sequence ID" value="MBP2333793.1"/>
    <property type="molecule type" value="Genomic_DNA"/>
</dbReference>
<gene>
    <name evidence="3" type="ORF">JOF33_002492</name>
</gene>
<feature type="region of interest" description="Disordered" evidence="1">
    <location>
        <begin position="1"/>
        <end position="103"/>
    </location>
</feature>
<dbReference type="RefSeq" id="WP_209654407.1">
    <property type="nucleotide sequence ID" value="NZ_CP047357.1"/>
</dbReference>
<keyword evidence="3" id="KW-0808">Transferase</keyword>
<evidence type="ECO:0000313" key="3">
    <source>
        <dbReference type="EMBL" id="MBP2333793.1"/>
    </source>
</evidence>
<proteinExistence type="predicted"/>
<comment type="caution">
    <text evidence="3">The sequence shown here is derived from an EMBL/GenBank/DDBJ whole genome shotgun (WGS) entry which is preliminary data.</text>
</comment>
<keyword evidence="2" id="KW-0472">Membrane</keyword>
<name>A0ABS4UB98_9CORY</name>
<accession>A0ABS4UB98</accession>
<dbReference type="Proteomes" id="UP001519305">
    <property type="component" value="Unassembled WGS sequence"/>
</dbReference>
<keyword evidence="2" id="KW-1133">Transmembrane helix</keyword>
<sequence>MSSPFGDNRPNGNGADDDPTTQWHPLDGDVWPNSPGAYDDNPWSAAPTDNPFADGAAGGAGGAGGYAAGSGGYPGGPGGYPGGPGGYPGGPGGYPGGDQQPQKRGGNGGLIAAIGVVVVLLIIAGGALGYFLTSGGDEGAEPSAEPLTDSRSTAAPAEQTTATSTSRPRAEGWTAPGDWTKCGGSGDPGDLNLYYAGTSVTSCPFTKAVRDALVEHYLDTGELDGAIKAYSPVTRQSYDMNCSDDGDVVTCRGGDNAVVHVV</sequence>
<evidence type="ECO:0000256" key="2">
    <source>
        <dbReference type="SAM" id="Phobius"/>
    </source>
</evidence>
<feature type="compositionally biased region" description="Gly residues" evidence="1">
    <location>
        <begin position="56"/>
        <end position="96"/>
    </location>
</feature>
<dbReference type="GO" id="GO:0004674">
    <property type="term" value="F:protein serine/threonine kinase activity"/>
    <property type="evidence" value="ECO:0007669"/>
    <property type="project" value="UniProtKB-EC"/>
</dbReference>
<protein>
    <submittedName>
        <fullName evidence="3">Serine/threonine-protein kinase</fullName>
        <ecNumber evidence="3">2.7.11.1</ecNumber>
    </submittedName>
</protein>
<feature type="region of interest" description="Disordered" evidence="1">
    <location>
        <begin position="138"/>
        <end position="176"/>
    </location>
</feature>
<feature type="transmembrane region" description="Helical" evidence="2">
    <location>
        <begin position="110"/>
        <end position="132"/>
    </location>
</feature>